<keyword evidence="3" id="KW-1185">Reference proteome</keyword>
<feature type="transmembrane region" description="Helical" evidence="1">
    <location>
        <begin position="103"/>
        <end position="122"/>
    </location>
</feature>
<evidence type="ECO:0000313" key="2">
    <source>
        <dbReference type="EMBL" id="GIE66306.1"/>
    </source>
</evidence>
<reference evidence="2 3" key="1">
    <citation type="submission" date="2021-01" db="EMBL/GenBank/DDBJ databases">
        <title>Whole genome shotgun sequence of Actinoplanes palleronii NBRC 14916.</title>
        <authorList>
            <person name="Komaki H."/>
            <person name="Tamura T."/>
        </authorList>
    </citation>
    <scope>NUCLEOTIDE SEQUENCE [LARGE SCALE GENOMIC DNA]</scope>
    <source>
        <strain evidence="2 3">NBRC 14916</strain>
    </source>
</reference>
<accession>A0ABQ4B6Q0</accession>
<feature type="transmembrane region" description="Helical" evidence="1">
    <location>
        <begin position="39"/>
        <end position="62"/>
    </location>
</feature>
<feature type="transmembrane region" description="Helical" evidence="1">
    <location>
        <begin position="74"/>
        <end position="97"/>
    </location>
</feature>
<protein>
    <submittedName>
        <fullName evidence="2">Uncharacterized protein</fullName>
    </submittedName>
</protein>
<keyword evidence="1" id="KW-0472">Membrane</keyword>
<gene>
    <name evidence="2" type="ORF">Apa02nite_024140</name>
</gene>
<proteinExistence type="predicted"/>
<name>A0ABQ4B6Q0_9ACTN</name>
<keyword evidence="1" id="KW-0812">Transmembrane</keyword>
<evidence type="ECO:0000256" key="1">
    <source>
        <dbReference type="SAM" id="Phobius"/>
    </source>
</evidence>
<comment type="caution">
    <text evidence="2">The sequence shown here is derived from an EMBL/GenBank/DDBJ whole genome shotgun (WGS) entry which is preliminary data.</text>
</comment>
<keyword evidence="1" id="KW-1133">Transmembrane helix</keyword>
<sequence length="923" mass="98439">MLTLSAAVTSLAVALTVVWLMPISRAADAGSYQATVDAAIAAVAAALLVVIPAVVAVATQALSQFSWRTVSVVAGWRMATSVGVAALLGVCVPLGLAANPSAVTTRAAFTCLVLSIVIVGGATSSGARRATPEWLVNHVARRALRSEPGRRRDLSREVAVLGDLVGSSRLPVAEHRLAAVTWSVTLCSGPNTVWEADDVARSVREVGADLGRETAPVHQAAVMALTALGVRLSWSQTVCGAVLDVLFDLAVQDRAAGRHQVAAEALDGVAEVVVARLVHVMTPQDVLAVVELPAWPDKPAPAPPSRATRLADRALTPRVTPTVRPQLEGSAYDQVHASTREPANVDTISRLLSTLVPDDLSARFPNAAPAPGFDGSYELLESTVDRLLAVLASPRSASIGWSGGHHEAGSFGADIERLTRIGTALYTQRRYSRCDAIETHLETIGVKLIGADSGPSIPADRTGWRVAHLSRRPSPAALIAEALRDLGIAAFRNGYDRRALLTGRRLLSLATAAANADDQVALSVYTDALYLFVNRSTYHTSSPAVAARGAVVIAGLLRESDDLRRALPVRAVEAENPTDRLRYLPWQASGSEFELAAQAWQSVLRAAGWLSESRTARPVTDTVTRLPEPIRELALDELAHQPRATDAAYTTALLLTLWADALAARLNGDQTPSRHLAATLDDLYTACDEDEPYLLEEDESVEVPVEQRHDDADEAPRSRLVLSYPRTLVEVMTAWAITTDLTEAVMPSSEDGSRHLLSVLDQAAGQLRLPNWRYHGVIDSEGEHLVVIEYPDGQTALLRDEEAGARGAFAWGYGGEGPYAFARTLARHAAGPLLRCPDCLGTSPITNTVVTCASCRNSGQRHGGDVLVMLLVKRLISSLPEPATATARPAIAWSRTRTEILKIVTGTTARIIGTSRPVATHEP</sequence>
<organism evidence="2 3">
    <name type="scientific">Actinoplanes palleronii</name>
    <dbReference type="NCBI Taxonomy" id="113570"/>
    <lineage>
        <taxon>Bacteria</taxon>
        <taxon>Bacillati</taxon>
        <taxon>Actinomycetota</taxon>
        <taxon>Actinomycetes</taxon>
        <taxon>Micromonosporales</taxon>
        <taxon>Micromonosporaceae</taxon>
        <taxon>Actinoplanes</taxon>
    </lineage>
</organism>
<dbReference type="Proteomes" id="UP000624709">
    <property type="component" value="Unassembled WGS sequence"/>
</dbReference>
<evidence type="ECO:0000313" key="3">
    <source>
        <dbReference type="Proteomes" id="UP000624709"/>
    </source>
</evidence>
<dbReference type="EMBL" id="BOMS01000031">
    <property type="protein sequence ID" value="GIE66306.1"/>
    <property type="molecule type" value="Genomic_DNA"/>
</dbReference>